<dbReference type="InterPro" id="IPR055573">
    <property type="entry name" value="DUF7149"/>
</dbReference>
<comment type="caution">
    <text evidence="2">The sequence shown here is derived from an EMBL/GenBank/DDBJ whole genome shotgun (WGS) entry which is preliminary data.</text>
</comment>
<dbReference type="RefSeq" id="WP_163914312.1">
    <property type="nucleotide sequence ID" value="NZ_JAAGWD010000003.1"/>
</dbReference>
<dbReference type="EMBL" id="JAAGWD010000003">
    <property type="protein sequence ID" value="NEM97701.1"/>
    <property type="molecule type" value="Genomic_DNA"/>
</dbReference>
<evidence type="ECO:0000313" key="3">
    <source>
        <dbReference type="Proteomes" id="UP000474777"/>
    </source>
</evidence>
<proteinExistence type="predicted"/>
<dbReference type="Pfam" id="PF23653">
    <property type="entry name" value="DUF7149"/>
    <property type="match status" value="1"/>
</dbReference>
<name>A0A6B3LW85_9BACT</name>
<feature type="domain" description="DUF7149" evidence="1">
    <location>
        <begin position="21"/>
        <end position="233"/>
    </location>
</feature>
<sequence length="265" mass="30203">MPSIILHPKLAPFEANLTGKIPHAMEADFKRAFQTLLSHMTTNYSLEHVKNKLHSFLECVYYDKYSIDGRDGNCLTIQAGKDAESNTAVLLKVAEPTNYSLTPEPNIQNCKALHELVLAFLAERSVSEIHLKKLIITTGHEWCVFDALDFERLILSNKQLLLDFKNRKTGSLSKESDSYFINTSIAPYLKSLPSDALPFIYINLKDYYQAIQQDKTAADDILLMVFHVLSPEFNFYSFTEEDNSGEYNSPVCYEHLNGMREGFEL</sequence>
<reference evidence="2 3" key="1">
    <citation type="submission" date="2020-02" db="EMBL/GenBank/DDBJ databases">
        <authorList>
            <person name="Kim M.K."/>
        </authorList>
    </citation>
    <scope>NUCLEOTIDE SEQUENCE [LARGE SCALE GENOMIC DNA]</scope>
    <source>
        <strain evidence="2 3">BT327</strain>
    </source>
</reference>
<gene>
    <name evidence="2" type="ORF">GXP69_08350</name>
</gene>
<protein>
    <recommendedName>
        <fullName evidence="1">DUF7149 domain-containing protein</fullName>
    </recommendedName>
</protein>
<dbReference type="Proteomes" id="UP000474777">
    <property type="component" value="Unassembled WGS sequence"/>
</dbReference>
<accession>A0A6B3LW85</accession>
<organism evidence="2 3">
    <name type="scientific">Pontibacter burrus</name>
    <dbReference type="NCBI Taxonomy" id="2704466"/>
    <lineage>
        <taxon>Bacteria</taxon>
        <taxon>Pseudomonadati</taxon>
        <taxon>Bacteroidota</taxon>
        <taxon>Cytophagia</taxon>
        <taxon>Cytophagales</taxon>
        <taxon>Hymenobacteraceae</taxon>
        <taxon>Pontibacter</taxon>
    </lineage>
</organism>
<dbReference type="AlphaFoldDB" id="A0A6B3LW85"/>
<evidence type="ECO:0000313" key="2">
    <source>
        <dbReference type="EMBL" id="NEM97701.1"/>
    </source>
</evidence>
<evidence type="ECO:0000259" key="1">
    <source>
        <dbReference type="Pfam" id="PF23653"/>
    </source>
</evidence>
<keyword evidence="3" id="KW-1185">Reference proteome</keyword>